<comment type="caution">
    <text evidence="1">The sequence shown here is derived from an EMBL/GenBank/DDBJ whole genome shotgun (WGS) entry which is preliminary data.</text>
</comment>
<protein>
    <submittedName>
        <fullName evidence="1">Uncharacterized protein</fullName>
    </submittedName>
</protein>
<keyword evidence="2" id="KW-1185">Reference proteome</keyword>
<evidence type="ECO:0000313" key="2">
    <source>
        <dbReference type="Proteomes" id="UP000828941"/>
    </source>
</evidence>
<name>A0ACB9Q1Z6_BAUVA</name>
<gene>
    <name evidence="1" type="ORF">L6164_002947</name>
</gene>
<accession>A0ACB9Q1Z6</accession>
<proteinExistence type="predicted"/>
<organism evidence="1 2">
    <name type="scientific">Bauhinia variegata</name>
    <name type="common">Purple orchid tree</name>
    <name type="synonym">Phanera variegata</name>
    <dbReference type="NCBI Taxonomy" id="167791"/>
    <lineage>
        <taxon>Eukaryota</taxon>
        <taxon>Viridiplantae</taxon>
        <taxon>Streptophyta</taxon>
        <taxon>Embryophyta</taxon>
        <taxon>Tracheophyta</taxon>
        <taxon>Spermatophyta</taxon>
        <taxon>Magnoliopsida</taxon>
        <taxon>eudicotyledons</taxon>
        <taxon>Gunneridae</taxon>
        <taxon>Pentapetalae</taxon>
        <taxon>rosids</taxon>
        <taxon>fabids</taxon>
        <taxon>Fabales</taxon>
        <taxon>Fabaceae</taxon>
        <taxon>Cercidoideae</taxon>
        <taxon>Cercideae</taxon>
        <taxon>Bauhiniinae</taxon>
        <taxon>Bauhinia</taxon>
    </lineage>
</organism>
<dbReference type="Proteomes" id="UP000828941">
    <property type="component" value="Chromosome 2"/>
</dbReference>
<reference evidence="1 2" key="1">
    <citation type="journal article" date="2022" name="DNA Res.">
        <title>Chromosomal-level genome assembly of the orchid tree Bauhinia variegata (Leguminosae; Cercidoideae) supports the allotetraploid origin hypothesis of Bauhinia.</title>
        <authorList>
            <person name="Zhong Y."/>
            <person name="Chen Y."/>
            <person name="Zheng D."/>
            <person name="Pang J."/>
            <person name="Liu Y."/>
            <person name="Luo S."/>
            <person name="Meng S."/>
            <person name="Qian L."/>
            <person name="Wei D."/>
            <person name="Dai S."/>
            <person name="Zhou R."/>
        </authorList>
    </citation>
    <scope>NUCLEOTIDE SEQUENCE [LARGE SCALE GENOMIC DNA]</scope>
    <source>
        <strain evidence="1">BV-YZ2020</strain>
    </source>
</reference>
<dbReference type="EMBL" id="CM039427">
    <property type="protein sequence ID" value="KAI4354047.1"/>
    <property type="molecule type" value="Genomic_DNA"/>
</dbReference>
<sequence>MKASLAYFFSIITFHTSFFLVNPQTDSCTNKLSLKTPIPFDTTNLHCLTVWNAKSFILRYAQTSSNLWSFILSTPDTNSYVAMGFSANGSMVGSSAIVGWISARGSSGGVKQYFLGGRTSSQLQLQTNQPDSWLIYATGPTGIFPSPPGFELIKHLDKTSSRMDYSTADVGNPQSPASAPSQSQATDSCNSKLNLNAPITFGTTNLICLEVWNTEGFILRYSQTSANMWSFVLSTPDTNSYIAMGFSPNGGMVGSSAIVGWVSSNGGGGGLKQYYLAGKTPNLVVADRGNLQILNNSALITTLSSRLYMVFQLQSNQSHQRLIFAVGPVGVFPSAPSFALTQHRDKFSTSLNYATGMEMKTSGRYVALCGLMIVILTFN</sequence>
<evidence type="ECO:0000313" key="1">
    <source>
        <dbReference type="EMBL" id="KAI4354047.1"/>
    </source>
</evidence>